<reference evidence="7" key="1">
    <citation type="journal article" date="2020" name="Nat. Ecol. Evol.">
        <title>Deeply conserved synteny resolves early events in vertebrate evolution.</title>
        <authorList>
            <person name="Simakov O."/>
            <person name="Marletaz F."/>
            <person name="Yue J.X."/>
            <person name="O'Connell B."/>
            <person name="Jenkins J."/>
            <person name="Brandt A."/>
            <person name="Calef R."/>
            <person name="Tung C.H."/>
            <person name="Huang T.K."/>
            <person name="Schmutz J."/>
            <person name="Satoh N."/>
            <person name="Yu J.K."/>
            <person name="Putnam N.H."/>
            <person name="Green R.E."/>
            <person name="Rokhsar D.S."/>
        </authorList>
    </citation>
    <scope>NUCLEOTIDE SEQUENCE [LARGE SCALE GENOMIC DNA]</scope>
    <source>
        <strain evidence="7">S238N-H82</strain>
    </source>
</reference>
<evidence type="ECO:0000313" key="8">
    <source>
        <dbReference type="RefSeq" id="XP_035696824.1"/>
    </source>
</evidence>
<keyword evidence="5 6" id="KW-0472">Membrane</keyword>
<evidence type="ECO:0000256" key="3">
    <source>
        <dbReference type="ARBA" id="ARBA00022692"/>
    </source>
</evidence>
<reference evidence="8" key="2">
    <citation type="submission" date="2025-08" db="UniProtKB">
        <authorList>
            <consortium name="RefSeq"/>
        </authorList>
    </citation>
    <scope>IDENTIFICATION</scope>
    <source>
        <strain evidence="8">S238N-H82</strain>
        <tissue evidence="8">Testes</tissue>
    </source>
</reference>
<dbReference type="Pfam" id="PF04819">
    <property type="entry name" value="DUF716"/>
    <property type="match status" value="1"/>
</dbReference>
<accession>A0A9J7MB86</accession>
<keyword evidence="7" id="KW-1185">Reference proteome</keyword>
<dbReference type="PANTHER" id="PTHR16007:SF15">
    <property type="entry name" value="TRANSMEMBRANE PROTEIN 45B"/>
    <property type="match status" value="1"/>
</dbReference>
<dbReference type="InterPro" id="IPR042127">
    <property type="entry name" value="TMEM45"/>
</dbReference>
<dbReference type="Proteomes" id="UP000001554">
    <property type="component" value="Chromosome 14"/>
</dbReference>
<evidence type="ECO:0000256" key="5">
    <source>
        <dbReference type="ARBA" id="ARBA00023136"/>
    </source>
</evidence>
<name>A0A9J7MB86_BRAFL</name>
<dbReference type="GeneID" id="118430222"/>
<protein>
    <submittedName>
        <fullName evidence="8">Transmembrane protein 45B-like</fullName>
    </submittedName>
</protein>
<organism evidence="7 8">
    <name type="scientific">Branchiostoma floridae</name>
    <name type="common">Florida lancelet</name>
    <name type="synonym">Amphioxus</name>
    <dbReference type="NCBI Taxonomy" id="7739"/>
    <lineage>
        <taxon>Eukaryota</taxon>
        <taxon>Metazoa</taxon>
        <taxon>Chordata</taxon>
        <taxon>Cephalochordata</taxon>
        <taxon>Leptocardii</taxon>
        <taxon>Amphioxiformes</taxon>
        <taxon>Branchiostomatidae</taxon>
        <taxon>Branchiostoma</taxon>
    </lineage>
</organism>
<evidence type="ECO:0000256" key="1">
    <source>
        <dbReference type="ARBA" id="ARBA00004141"/>
    </source>
</evidence>
<dbReference type="KEGG" id="bfo:118430222"/>
<comment type="subcellular location">
    <subcellularLocation>
        <location evidence="1">Membrane</location>
        <topology evidence="1">Multi-pass membrane protein</topology>
    </subcellularLocation>
</comment>
<dbReference type="OrthoDB" id="551896at2759"/>
<dbReference type="RefSeq" id="XP_035696824.1">
    <property type="nucleotide sequence ID" value="XM_035840931.1"/>
</dbReference>
<gene>
    <name evidence="8" type="primary">LOC118430222</name>
</gene>
<dbReference type="PANTHER" id="PTHR16007">
    <property type="entry name" value="EPIDIDYMAL MEMBRANE PROTEIN E9-RELATED"/>
    <property type="match status" value="1"/>
</dbReference>
<evidence type="ECO:0000256" key="4">
    <source>
        <dbReference type="ARBA" id="ARBA00022989"/>
    </source>
</evidence>
<comment type="similarity">
    <text evidence="2">Belongs to the TMEM45 family.</text>
</comment>
<dbReference type="AlphaFoldDB" id="A0A9J7MB86"/>
<feature type="transmembrane region" description="Helical" evidence="6">
    <location>
        <begin position="222"/>
        <end position="246"/>
    </location>
</feature>
<sequence length="276" mass="31016">MGDFIGHAVPGTILLLFGLWWSIKYSVRWASRVRGRETSSAAARCNCGPSRFLKRLPVEGLCKTILGTSGIFLEQHVGNWTLIDPVTSEFHMVGIWQHTTMDLFLVLNGFCDVVIALGAPVPRGIDHVSLSMAYAVEGLLFFYHVHGRTCVDVRLHMLLVLAAGLCAAASGLEAWKSDILLLPMLRTACTLQQGTWFWQIAFILYSPFPGHDWDLDSHENMMFVSMAFCWHLLGVLLFMCVVYTVVYHIYRAKEKQLGTDMELGLMQTHSDSDMDQ</sequence>
<evidence type="ECO:0000313" key="7">
    <source>
        <dbReference type="Proteomes" id="UP000001554"/>
    </source>
</evidence>
<dbReference type="GO" id="GO:0016020">
    <property type="term" value="C:membrane"/>
    <property type="evidence" value="ECO:0007669"/>
    <property type="project" value="UniProtKB-SubCell"/>
</dbReference>
<feature type="transmembrane region" description="Helical" evidence="6">
    <location>
        <begin position="157"/>
        <end position="175"/>
    </location>
</feature>
<evidence type="ECO:0000256" key="2">
    <source>
        <dbReference type="ARBA" id="ARBA00006948"/>
    </source>
</evidence>
<dbReference type="OMA" id="HWEDLMN"/>
<proteinExistence type="inferred from homology"/>
<keyword evidence="3 6" id="KW-0812">Transmembrane</keyword>
<evidence type="ECO:0000256" key="6">
    <source>
        <dbReference type="SAM" id="Phobius"/>
    </source>
</evidence>
<feature type="transmembrane region" description="Helical" evidence="6">
    <location>
        <begin position="6"/>
        <end position="27"/>
    </location>
</feature>
<feature type="transmembrane region" description="Helical" evidence="6">
    <location>
        <begin position="103"/>
        <end position="121"/>
    </location>
</feature>
<keyword evidence="4 6" id="KW-1133">Transmembrane helix</keyword>
<dbReference type="InterPro" id="IPR006904">
    <property type="entry name" value="DUF716"/>
</dbReference>